<keyword evidence="2" id="KW-1185">Reference proteome</keyword>
<dbReference type="Proteomes" id="UP001165960">
    <property type="component" value="Unassembled WGS sequence"/>
</dbReference>
<reference evidence="1" key="1">
    <citation type="submission" date="2022-04" db="EMBL/GenBank/DDBJ databases">
        <title>Genome of the entomopathogenic fungus Entomophthora muscae.</title>
        <authorList>
            <person name="Elya C."/>
            <person name="Lovett B.R."/>
            <person name="Lee E."/>
            <person name="Macias A.M."/>
            <person name="Hajek A.E."/>
            <person name="De Bivort B.L."/>
            <person name="Kasson M.T."/>
            <person name="De Fine Licht H.H."/>
            <person name="Stajich J.E."/>
        </authorList>
    </citation>
    <scope>NUCLEOTIDE SEQUENCE</scope>
    <source>
        <strain evidence="1">Berkeley</strain>
    </source>
</reference>
<evidence type="ECO:0000313" key="2">
    <source>
        <dbReference type="Proteomes" id="UP001165960"/>
    </source>
</evidence>
<sequence length="103" mass="12112">MGTAPPHMKALYYHCELNRVHAARQSWILESKPINVDTMIQQWKLKIVRHLERISKFGGLIPGKFQTRNYTLANSQYIRYKAISKRLQPIWRAESHQDLNLAP</sequence>
<proteinExistence type="predicted"/>
<dbReference type="EMBL" id="QTSX02001595">
    <property type="protein sequence ID" value="KAJ9080156.1"/>
    <property type="molecule type" value="Genomic_DNA"/>
</dbReference>
<evidence type="ECO:0000313" key="1">
    <source>
        <dbReference type="EMBL" id="KAJ9080156.1"/>
    </source>
</evidence>
<protein>
    <submittedName>
        <fullName evidence="1">Uncharacterized protein</fullName>
    </submittedName>
</protein>
<organism evidence="1 2">
    <name type="scientific">Entomophthora muscae</name>
    <dbReference type="NCBI Taxonomy" id="34485"/>
    <lineage>
        <taxon>Eukaryota</taxon>
        <taxon>Fungi</taxon>
        <taxon>Fungi incertae sedis</taxon>
        <taxon>Zoopagomycota</taxon>
        <taxon>Entomophthoromycotina</taxon>
        <taxon>Entomophthoromycetes</taxon>
        <taxon>Entomophthorales</taxon>
        <taxon>Entomophthoraceae</taxon>
        <taxon>Entomophthora</taxon>
    </lineage>
</organism>
<comment type="caution">
    <text evidence="1">The sequence shown here is derived from an EMBL/GenBank/DDBJ whole genome shotgun (WGS) entry which is preliminary data.</text>
</comment>
<accession>A0ACC2U0L9</accession>
<gene>
    <name evidence="1" type="ORF">DSO57_1028018</name>
</gene>
<name>A0ACC2U0L9_9FUNG</name>